<comment type="caution">
    <text evidence="2">The sequence shown here is derived from an EMBL/GenBank/DDBJ whole genome shotgun (WGS) entry which is preliminary data.</text>
</comment>
<protein>
    <recommendedName>
        <fullName evidence="4">Granulins domain-containing protein</fullName>
    </recommendedName>
</protein>
<dbReference type="EMBL" id="BTRK01000003">
    <property type="protein sequence ID" value="GMR40195.1"/>
    <property type="molecule type" value="Genomic_DNA"/>
</dbReference>
<keyword evidence="1" id="KW-0732">Signal</keyword>
<keyword evidence="3" id="KW-1185">Reference proteome</keyword>
<proteinExistence type="predicted"/>
<name>A0AAN4ZM89_9BILA</name>
<dbReference type="AlphaFoldDB" id="A0AAN4ZM89"/>
<feature type="chain" id="PRO_5042850559" description="Granulins domain-containing protein" evidence="1">
    <location>
        <begin position="22"/>
        <end position="157"/>
    </location>
</feature>
<accession>A0AAN4ZM89</accession>
<feature type="non-terminal residue" evidence="2">
    <location>
        <position position="1"/>
    </location>
</feature>
<feature type="signal peptide" evidence="1">
    <location>
        <begin position="1"/>
        <end position="21"/>
    </location>
</feature>
<evidence type="ECO:0000313" key="2">
    <source>
        <dbReference type="EMBL" id="GMR40195.1"/>
    </source>
</evidence>
<sequence length="157" mass="16650">TPSPMLQALLFLALLSTTVLASAISKPLSLLKVTCDESVAMGKCTWDNRCEALGYMCDSSNELCCPVVDYMDEKWNAGPALREMCEPYFAVVNIPGGEPGGECINTLSIPGVCPITDATPFVPCVTRPGYGTILNCPLGSSCVEAADRCCPNDYTAP</sequence>
<reference evidence="3" key="1">
    <citation type="submission" date="2022-10" db="EMBL/GenBank/DDBJ databases">
        <title>Genome assembly of Pristionchus species.</title>
        <authorList>
            <person name="Yoshida K."/>
            <person name="Sommer R.J."/>
        </authorList>
    </citation>
    <scope>NUCLEOTIDE SEQUENCE [LARGE SCALE GENOMIC DNA]</scope>
    <source>
        <strain evidence="3">RS5460</strain>
    </source>
</reference>
<organism evidence="2 3">
    <name type="scientific">Pristionchus mayeri</name>
    <dbReference type="NCBI Taxonomy" id="1317129"/>
    <lineage>
        <taxon>Eukaryota</taxon>
        <taxon>Metazoa</taxon>
        <taxon>Ecdysozoa</taxon>
        <taxon>Nematoda</taxon>
        <taxon>Chromadorea</taxon>
        <taxon>Rhabditida</taxon>
        <taxon>Rhabditina</taxon>
        <taxon>Diplogasteromorpha</taxon>
        <taxon>Diplogasteroidea</taxon>
        <taxon>Neodiplogasteridae</taxon>
        <taxon>Pristionchus</taxon>
    </lineage>
</organism>
<evidence type="ECO:0000313" key="3">
    <source>
        <dbReference type="Proteomes" id="UP001328107"/>
    </source>
</evidence>
<evidence type="ECO:0000256" key="1">
    <source>
        <dbReference type="SAM" id="SignalP"/>
    </source>
</evidence>
<gene>
    <name evidence="2" type="ORF">PMAYCL1PPCAC_10390</name>
</gene>
<dbReference type="Proteomes" id="UP001328107">
    <property type="component" value="Unassembled WGS sequence"/>
</dbReference>
<evidence type="ECO:0008006" key="4">
    <source>
        <dbReference type="Google" id="ProtNLM"/>
    </source>
</evidence>